<accession>A0A3S5A8C9</accession>
<reference evidence="1" key="1">
    <citation type="submission" date="2018-11" db="EMBL/GenBank/DDBJ databases">
        <authorList>
            <consortium name="Pathogen Informatics"/>
        </authorList>
    </citation>
    <scope>NUCLEOTIDE SEQUENCE</scope>
</reference>
<sequence length="112" mass="13034">MPAFYQARKQARDDYETKLLHRAEADRELRRQLPPVWQEPSKEQVDCLCLQISSAMNSSWQAIKSFFLRADPDGRTSVLRSYFMEAAKRFSLNLSSKELFDLALAFDKKKNG</sequence>
<keyword evidence="2" id="KW-1185">Reference proteome</keyword>
<dbReference type="Proteomes" id="UP000784294">
    <property type="component" value="Unassembled WGS sequence"/>
</dbReference>
<comment type="caution">
    <text evidence="1">The sequence shown here is derived from an EMBL/GenBank/DDBJ whole genome shotgun (WGS) entry which is preliminary data.</text>
</comment>
<gene>
    <name evidence="1" type="ORF">PXEA_LOCUS3225</name>
</gene>
<name>A0A3S5A8C9_9PLAT</name>
<dbReference type="EMBL" id="CAAALY010007237">
    <property type="protein sequence ID" value="VEL09785.1"/>
    <property type="molecule type" value="Genomic_DNA"/>
</dbReference>
<evidence type="ECO:0000313" key="2">
    <source>
        <dbReference type="Proteomes" id="UP000784294"/>
    </source>
</evidence>
<organism evidence="1 2">
    <name type="scientific">Protopolystoma xenopodis</name>
    <dbReference type="NCBI Taxonomy" id="117903"/>
    <lineage>
        <taxon>Eukaryota</taxon>
        <taxon>Metazoa</taxon>
        <taxon>Spiralia</taxon>
        <taxon>Lophotrochozoa</taxon>
        <taxon>Platyhelminthes</taxon>
        <taxon>Monogenea</taxon>
        <taxon>Polyopisthocotylea</taxon>
        <taxon>Polystomatidea</taxon>
        <taxon>Polystomatidae</taxon>
        <taxon>Protopolystoma</taxon>
    </lineage>
</organism>
<protein>
    <submittedName>
        <fullName evidence="1">Uncharacterized protein</fullName>
    </submittedName>
</protein>
<evidence type="ECO:0000313" key="1">
    <source>
        <dbReference type="EMBL" id="VEL09785.1"/>
    </source>
</evidence>
<proteinExistence type="predicted"/>
<dbReference type="AlphaFoldDB" id="A0A3S5A8C9"/>